<gene>
    <name evidence="7" type="ORF">NPIL_507701</name>
</gene>
<accession>A0A8X6NXA5</accession>
<dbReference type="InterPro" id="IPR009311">
    <property type="entry name" value="IFI6/IFI27-like"/>
</dbReference>
<feature type="compositionally biased region" description="Basic and acidic residues" evidence="6">
    <location>
        <begin position="230"/>
        <end position="242"/>
    </location>
</feature>
<comment type="subcellular location">
    <subcellularLocation>
        <location evidence="1">Membrane</location>
        <topology evidence="1">Multi-pass membrane protein</topology>
    </subcellularLocation>
</comment>
<feature type="compositionally biased region" description="Polar residues" evidence="6">
    <location>
        <begin position="76"/>
        <end position="86"/>
    </location>
</feature>
<sequence>MKDIQDSNKTVTLCDEERSQQMSEKSKKSCAMEKKLVTDTATKILSLKEILGSKECKRTHSSKNREEPEEKYDPKNSGSNKISKLTQTDHDSKVPQTDEEKAIFYAKEVGLFALKTAAISGAVLGGVALVVPALGFAAGGVAAGSLAAAYQSAFLGGTIASGSAFAVLQSIGAAGLAVSTQVGVCAASATASGLHSICRILKKKTNEDEKDDPKETDEEQVDENEESDKDQDNIKEKKDSKN</sequence>
<evidence type="ECO:0000256" key="5">
    <source>
        <dbReference type="ARBA" id="ARBA00023136"/>
    </source>
</evidence>
<protein>
    <submittedName>
        <fullName evidence="7">Uncharacterized protein</fullName>
    </submittedName>
</protein>
<feature type="region of interest" description="Disordered" evidence="6">
    <location>
        <begin position="56"/>
        <end position="95"/>
    </location>
</feature>
<evidence type="ECO:0000256" key="6">
    <source>
        <dbReference type="SAM" id="MobiDB-lite"/>
    </source>
</evidence>
<evidence type="ECO:0000313" key="7">
    <source>
        <dbReference type="EMBL" id="GFT38350.1"/>
    </source>
</evidence>
<evidence type="ECO:0000256" key="3">
    <source>
        <dbReference type="ARBA" id="ARBA00022692"/>
    </source>
</evidence>
<dbReference type="AlphaFoldDB" id="A0A8X6NXA5"/>
<feature type="compositionally biased region" description="Basic and acidic residues" evidence="6">
    <location>
        <begin position="204"/>
        <end position="213"/>
    </location>
</feature>
<evidence type="ECO:0000313" key="8">
    <source>
        <dbReference type="Proteomes" id="UP000887013"/>
    </source>
</evidence>
<dbReference type="EMBL" id="BMAW01063022">
    <property type="protein sequence ID" value="GFT38350.1"/>
    <property type="molecule type" value="Genomic_DNA"/>
</dbReference>
<feature type="compositionally biased region" description="Basic and acidic residues" evidence="6">
    <location>
        <begin position="56"/>
        <end position="74"/>
    </location>
</feature>
<keyword evidence="8" id="KW-1185">Reference proteome</keyword>
<dbReference type="Pfam" id="PF06140">
    <property type="entry name" value="Ifi-6-16"/>
    <property type="match status" value="1"/>
</dbReference>
<feature type="compositionally biased region" description="Acidic residues" evidence="6">
    <location>
        <begin position="214"/>
        <end position="229"/>
    </location>
</feature>
<comment type="caution">
    <text evidence="7">The sequence shown here is derived from an EMBL/GenBank/DDBJ whole genome shotgun (WGS) entry which is preliminary data.</text>
</comment>
<feature type="region of interest" description="Disordered" evidence="6">
    <location>
        <begin position="1"/>
        <end position="31"/>
    </location>
</feature>
<organism evidence="7 8">
    <name type="scientific">Nephila pilipes</name>
    <name type="common">Giant wood spider</name>
    <name type="synonym">Nephila maculata</name>
    <dbReference type="NCBI Taxonomy" id="299642"/>
    <lineage>
        <taxon>Eukaryota</taxon>
        <taxon>Metazoa</taxon>
        <taxon>Ecdysozoa</taxon>
        <taxon>Arthropoda</taxon>
        <taxon>Chelicerata</taxon>
        <taxon>Arachnida</taxon>
        <taxon>Araneae</taxon>
        <taxon>Araneomorphae</taxon>
        <taxon>Entelegynae</taxon>
        <taxon>Araneoidea</taxon>
        <taxon>Nephilidae</taxon>
        <taxon>Nephila</taxon>
    </lineage>
</organism>
<feature type="region of interest" description="Disordered" evidence="6">
    <location>
        <begin position="204"/>
        <end position="242"/>
    </location>
</feature>
<evidence type="ECO:0000256" key="2">
    <source>
        <dbReference type="ARBA" id="ARBA00007262"/>
    </source>
</evidence>
<dbReference type="GO" id="GO:0016020">
    <property type="term" value="C:membrane"/>
    <property type="evidence" value="ECO:0007669"/>
    <property type="project" value="UniProtKB-SubCell"/>
</dbReference>
<keyword evidence="3" id="KW-0812">Transmembrane</keyword>
<feature type="compositionally biased region" description="Basic and acidic residues" evidence="6">
    <location>
        <begin position="15"/>
        <end position="31"/>
    </location>
</feature>
<evidence type="ECO:0000256" key="4">
    <source>
        <dbReference type="ARBA" id="ARBA00022989"/>
    </source>
</evidence>
<keyword evidence="4" id="KW-1133">Transmembrane helix</keyword>
<reference evidence="7" key="1">
    <citation type="submission" date="2020-08" db="EMBL/GenBank/DDBJ databases">
        <title>Multicomponent nature underlies the extraordinary mechanical properties of spider dragline silk.</title>
        <authorList>
            <person name="Kono N."/>
            <person name="Nakamura H."/>
            <person name="Mori M."/>
            <person name="Yoshida Y."/>
            <person name="Ohtoshi R."/>
            <person name="Malay A.D."/>
            <person name="Moran D.A.P."/>
            <person name="Tomita M."/>
            <person name="Numata K."/>
            <person name="Arakawa K."/>
        </authorList>
    </citation>
    <scope>NUCLEOTIDE SEQUENCE</scope>
</reference>
<name>A0A8X6NXA5_NEPPI</name>
<dbReference type="InterPro" id="IPR038213">
    <property type="entry name" value="IFI6/IFI27-like_sf"/>
</dbReference>
<evidence type="ECO:0000256" key="1">
    <source>
        <dbReference type="ARBA" id="ARBA00004141"/>
    </source>
</evidence>
<dbReference type="OrthoDB" id="6457670at2759"/>
<keyword evidence="5" id="KW-0472">Membrane</keyword>
<dbReference type="Gene3D" id="6.10.110.10">
    <property type="match status" value="1"/>
</dbReference>
<dbReference type="PANTHER" id="PTHR16932:SF18">
    <property type="entry name" value="INTERFERON, ALPHA-INDUCIBLE PROTEIN 27-LIKE 2"/>
    <property type="match status" value="1"/>
</dbReference>
<dbReference type="Proteomes" id="UP000887013">
    <property type="component" value="Unassembled WGS sequence"/>
</dbReference>
<proteinExistence type="inferred from homology"/>
<comment type="similarity">
    <text evidence="2">Belongs to the IFI6/IFI27 family.</text>
</comment>
<dbReference type="PANTHER" id="PTHR16932">
    <property type="entry name" value="INTERFERON ALPHA-INDUCIBLE PROTEIN 27"/>
    <property type="match status" value="1"/>
</dbReference>